<reference evidence="3 4" key="1">
    <citation type="submission" date="2017-05" db="EMBL/GenBank/DDBJ databases">
        <authorList>
            <person name="Varghese N."/>
            <person name="Submissions S."/>
        </authorList>
    </citation>
    <scope>NUCLEOTIDE SEQUENCE [LARGE SCALE GENOMIC DNA]</scope>
    <source>
        <strain evidence="3 4">DSM 21342</strain>
    </source>
</reference>
<evidence type="ECO:0000313" key="3">
    <source>
        <dbReference type="EMBL" id="SMO52386.1"/>
    </source>
</evidence>
<dbReference type="PANTHER" id="PTHR12598">
    <property type="entry name" value="COPPER HOMEOSTASIS PROTEIN CUTC"/>
    <property type="match status" value="1"/>
</dbReference>
<name>A0A521BYZ6_9SPHI</name>
<comment type="subcellular location">
    <subcellularLocation>
        <location evidence="2">Cytoplasm</location>
    </subcellularLocation>
</comment>
<dbReference type="HAMAP" id="MF_00795">
    <property type="entry name" value="CutC"/>
    <property type="match status" value="1"/>
</dbReference>
<dbReference type="PANTHER" id="PTHR12598:SF0">
    <property type="entry name" value="COPPER HOMEOSTASIS PROTEIN CUTC HOMOLOG"/>
    <property type="match status" value="1"/>
</dbReference>
<evidence type="ECO:0000256" key="2">
    <source>
        <dbReference type="HAMAP-Rule" id="MF_00795"/>
    </source>
</evidence>
<protein>
    <recommendedName>
        <fullName evidence="2">PF03932 family protein CutC</fullName>
    </recommendedName>
</protein>
<proteinExistence type="inferred from homology"/>
<dbReference type="RefSeq" id="WP_142602310.1">
    <property type="nucleotide sequence ID" value="NZ_FXSZ01000003.1"/>
</dbReference>
<dbReference type="OrthoDB" id="9815677at2"/>
<evidence type="ECO:0000313" key="4">
    <source>
        <dbReference type="Proteomes" id="UP000315971"/>
    </source>
</evidence>
<dbReference type="CDD" id="cd00945">
    <property type="entry name" value="Aldolase_Class_I"/>
    <property type="match status" value="1"/>
</dbReference>
<comment type="caution">
    <text evidence="2">Once thought to be involved in copper homeostasis, experiments in E.coli have shown this is not the case.</text>
</comment>
<dbReference type="InterPro" id="IPR005627">
    <property type="entry name" value="CutC-like"/>
</dbReference>
<gene>
    <name evidence="2" type="primary">cutC</name>
    <name evidence="3" type="ORF">SAMN06265350_10362</name>
</gene>
<keyword evidence="2" id="KW-0963">Cytoplasm</keyword>
<organism evidence="3 4">
    <name type="scientific">Solitalea koreensis</name>
    <dbReference type="NCBI Taxonomy" id="543615"/>
    <lineage>
        <taxon>Bacteria</taxon>
        <taxon>Pseudomonadati</taxon>
        <taxon>Bacteroidota</taxon>
        <taxon>Sphingobacteriia</taxon>
        <taxon>Sphingobacteriales</taxon>
        <taxon>Sphingobacteriaceae</taxon>
        <taxon>Solitalea</taxon>
    </lineage>
</organism>
<evidence type="ECO:0000256" key="1">
    <source>
        <dbReference type="ARBA" id="ARBA00007768"/>
    </source>
</evidence>
<dbReference type="Pfam" id="PF03932">
    <property type="entry name" value="CutC"/>
    <property type="match status" value="1"/>
</dbReference>
<accession>A0A521BYZ6</accession>
<sequence>MQTPAITTHPIHLPGVDEAALEICCYSVESVAEAAKGGASRVELCDNVQEGGTTPSSGTIELAKAIPGIQVYVIIRPRGGDFCYSATEFEVMKYDIKRAKELGVDGVVLGILLPDGHVDKDRMKELLDLAAPLDITFHRAFDMTVDPFAALDEIADLGIKRILSSGTFNTAIEGLDLLQKLVKHSSGRVTIMAGSGVNESNIEALYKIGIREFHSSAMTFVSTEMNFQNPKIKMGKEGQGSEFEKTIVDIDKVRGMRRKIDELLQSE</sequence>
<comment type="similarity">
    <text evidence="1 2">Belongs to the CutC family.</text>
</comment>
<dbReference type="SUPFAM" id="SSF110395">
    <property type="entry name" value="CutC-like"/>
    <property type="match status" value="1"/>
</dbReference>
<dbReference type="InterPro" id="IPR036822">
    <property type="entry name" value="CutC-like_dom_sf"/>
</dbReference>
<keyword evidence="4" id="KW-1185">Reference proteome</keyword>
<dbReference type="EMBL" id="FXSZ01000003">
    <property type="protein sequence ID" value="SMO52386.1"/>
    <property type="molecule type" value="Genomic_DNA"/>
</dbReference>
<dbReference type="GO" id="GO:0005507">
    <property type="term" value="F:copper ion binding"/>
    <property type="evidence" value="ECO:0007669"/>
    <property type="project" value="TreeGrafter"/>
</dbReference>
<dbReference type="Gene3D" id="3.20.20.380">
    <property type="entry name" value="Copper homeostasis (CutC) domain"/>
    <property type="match status" value="1"/>
</dbReference>
<dbReference type="GO" id="GO:0005737">
    <property type="term" value="C:cytoplasm"/>
    <property type="evidence" value="ECO:0007669"/>
    <property type="project" value="UniProtKB-SubCell"/>
</dbReference>
<dbReference type="Proteomes" id="UP000315971">
    <property type="component" value="Unassembled WGS sequence"/>
</dbReference>
<dbReference type="FunFam" id="3.20.20.380:FF:000001">
    <property type="entry name" value="Copper homeostasis protein CutC"/>
    <property type="match status" value="1"/>
</dbReference>
<dbReference type="AlphaFoldDB" id="A0A521BYZ6"/>